<comment type="caution">
    <text evidence="2">The sequence shown here is derived from an EMBL/GenBank/DDBJ whole genome shotgun (WGS) entry which is preliminary data.</text>
</comment>
<keyword evidence="1" id="KW-1133">Transmembrane helix</keyword>
<dbReference type="HOGENOM" id="CLU_859846_0_0_0"/>
<protein>
    <recommendedName>
        <fullName evidence="3">Polysaccharide chain length determinant N-terminal domain-containing protein</fullName>
    </recommendedName>
</protein>
<organism evidence="2">
    <name type="scientific">Fusobacterium nucleatum 13_3C</name>
    <dbReference type="NCBI Taxonomy" id="1357398"/>
    <lineage>
        <taxon>Bacteria</taxon>
        <taxon>Fusobacteriati</taxon>
        <taxon>Fusobacteriota</taxon>
        <taxon>Fusobacteriia</taxon>
        <taxon>Fusobacteriales</taxon>
        <taxon>Fusobacteriaceae</taxon>
        <taxon>Fusobacterium</taxon>
    </lineage>
</organism>
<reference evidence="2" key="1">
    <citation type="submission" date="2014-01" db="EMBL/GenBank/DDBJ databases">
        <title>The Genome Sequence of Fusobacterium nucleatum 13_3C.</title>
        <authorList>
            <consortium name="The Broad Institute Genomics Platform"/>
            <person name="Earl A."/>
            <person name="Allen-Vercoe E."/>
            <person name="Daigneault M."/>
            <person name="Young S.K."/>
            <person name="Zeng Q."/>
            <person name="Gargeya S."/>
            <person name="Fitzgerald M."/>
            <person name="Abouelleil A."/>
            <person name="Alvarado L."/>
            <person name="Chapman S.B."/>
            <person name="Gainer-Dewar J."/>
            <person name="Goldberg J."/>
            <person name="Griggs A."/>
            <person name="Gujja S."/>
            <person name="Hansen M."/>
            <person name="Howarth C."/>
            <person name="Imamovic A."/>
            <person name="Ireland A."/>
            <person name="Larimer J."/>
            <person name="McCowan C."/>
            <person name="Murphy C."/>
            <person name="Pearson M."/>
            <person name="Poon T.W."/>
            <person name="Priest M."/>
            <person name="Roberts A."/>
            <person name="Saif S."/>
            <person name="Shea T."/>
            <person name="Sykes S."/>
            <person name="Wortman J."/>
            <person name="Nusbaum C."/>
            <person name="Birren B."/>
        </authorList>
    </citation>
    <scope>NUCLEOTIDE SEQUENCE [LARGE SCALE GENOMIC DNA]</scope>
    <source>
        <strain evidence="2">13_3C</strain>
    </source>
</reference>
<dbReference type="EMBL" id="JAOZ01000015">
    <property type="protein sequence ID" value="ETZ25507.1"/>
    <property type="molecule type" value="Genomic_DNA"/>
</dbReference>
<dbReference type="PATRIC" id="fig|1357398.3.peg.1901"/>
<dbReference type="AlphaFoldDB" id="X7RXR2"/>
<feature type="transmembrane region" description="Helical" evidence="1">
    <location>
        <begin position="302"/>
        <end position="323"/>
    </location>
</feature>
<evidence type="ECO:0000313" key="2">
    <source>
        <dbReference type="EMBL" id="ETZ25507.1"/>
    </source>
</evidence>
<keyword evidence="1" id="KW-0812">Transmembrane</keyword>
<evidence type="ECO:0000256" key="1">
    <source>
        <dbReference type="SAM" id="Phobius"/>
    </source>
</evidence>
<evidence type="ECO:0008006" key="3">
    <source>
        <dbReference type="Google" id="ProtNLM"/>
    </source>
</evidence>
<proteinExistence type="predicted"/>
<feature type="transmembrane region" description="Helical" evidence="1">
    <location>
        <begin position="34"/>
        <end position="56"/>
    </location>
</feature>
<keyword evidence="1" id="KW-0472">Membrane</keyword>
<sequence>MMQNNLMKVEDDFQEENEINIYDLINIFVKNIKIFLIVTILGILITCLYIGVRIIFFKNNTSYINYTLNYQEINSYIGSNVYYPKKNPKEILLDNKYIDLLFENPELKALYEEKVKEDRDNVNTKRQFLINNKILETLTIKELTKNKDEQELISPDSYRTTVRINRRNDLGRKVSDSIMTTYLDILKQYYKENMFDYLAERKQYLEKTLPVLKKQLEENAVSGNIKIASGGTGTTDNNYFKYIYPIQVSNIDTYYEKYKTLETEYQAIKTLFELGLNKTENFIKYDSSIIIEKEKSGNLVKLGIGIFLSLCLGILATFIKEFFEDYKKNKKTL</sequence>
<gene>
    <name evidence="2" type="ORF">HMPREF2085_01917</name>
</gene>
<accession>X7RXR2</accession>
<name>X7RXR2_FUSNU</name>